<dbReference type="GO" id="GO:0003918">
    <property type="term" value="F:DNA topoisomerase type II (double strand cut, ATP-hydrolyzing) activity"/>
    <property type="evidence" value="ECO:0007669"/>
    <property type="project" value="UniProtKB-EC"/>
</dbReference>
<comment type="catalytic activity">
    <reaction evidence="5">
        <text>ATP-dependent breakage, passage and rejoining of double-stranded DNA.</text>
        <dbReference type="EC" id="5.6.2.2"/>
    </reaction>
</comment>
<protein>
    <recommendedName>
        <fullName evidence="6">Topo IIA-type catalytic domain-containing protein</fullName>
    </recommendedName>
</protein>
<dbReference type="SUPFAM" id="SSF56719">
    <property type="entry name" value="Type II DNA topoisomerase"/>
    <property type="match status" value="1"/>
</dbReference>
<dbReference type="InterPro" id="IPR002205">
    <property type="entry name" value="Topo_IIA_dom_A"/>
</dbReference>
<sequence>MAITPKKVKVKKVKPTATAVAKTAKPAKLKSKAVSVDDIKKKKKKSTDVSAHVPVGTSLYPMLGQDESLIRDENLADYTRRALFQYGSYVVEDRAIADYRDGLKPVHRALLWSLSDLGLRPGGAFKKAARTVGDALGKYHPHGDAACYGAMVTIANTVPPAVSGQGNWGDPVAPAAAMRYTEAKMSKFAGAFLLDPDYLEVTPMVDNFSNDMKLPLYLPALLPYMLFNGSVPAPAYGVKCGNPSFSFTSVAKVVCDMLNGKEYDAKKLAKTLEINHEYGCLDASSDADYLALLETGRGKVTYEPQMKVDEKTKTITVQTYVPGGMSNNAAITKKLEKIAEWQGVVSASNASSKKNKDAGPWGAAFAIRCRGSEDLLYETAERVRKEITSAINYSLGVTVRRADASNKFMYLSYVKYFKAWIAYRVKLETAMLTNKKAKAEKALHLQEVFLWAVDNMKTLLAALPKALTAEDPDKTLAKLCKIPQEDAKIILDRQVRKLAKLERAGLVAKIKEIKAEIAEYKAGLKEPGKYAAAGTAAKVKAYIKSPDDKMPVGL</sequence>
<evidence type="ECO:0000256" key="4">
    <source>
        <dbReference type="ARBA" id="ARBA00023235"/>
    </source>
</evidence>
<reference evidence="7 8" key="1">
    <citation type="submission" date="2021-06" db="EMBL/GenBank/DDBJ databases">
        <title>Complete genome sequence of Erwinia phage pEa_SNUABM_2.</title>
        <authorList>
            <person name="Kim S.G."/>
            <person name="Park S.C."/>
        </authorList>
    </citation>
    <scope>NUCLEOTIDE SEQUENCE [LARGE SCALE GENOMIC DNA]</scope>
</reference>
<dbReference type="PROSITE" id="PS52040">
    <property type="entry name" value="TOPO_IIA"/>
    <property type="match status" value="1"/>
</dbReference>
<organism evidence="7 8">
    <name type="scientific">Erwinia phage pEa_SNUABM_2</name>
    <dbReference type="NCBI Taxonomy" id="2869547"/>
    <lineage>
        <taxon>Viruses</taxon>
        <taxon>Duplodnaviria</taxon>
        <taxon>Heunggongvirae</taxon>
        <taxon>Uroviricota</taxon>
        <taxon>Caudoviricetes</taxon>
        <taxon>Alexandravirus</taxon>
        <taxon>Alexandravirus SNUABM2</taxon>
    </lineage>
</organism>
<name>A0AAE8C1E5_9CAUD</name>
<proteinExistence type="inferred from homology"/>
<gene>
    <name evidence="7" type="ORF">pEaSNUABM2_00331</name>
</gene>
<dbReference type="InterPro" id="IPR013758">
    <property type="entry name" value="Topo_IIA_A/C_ab"/>
</dbReference>
<evidence type="ECO:0000256" key="2">
    <source>
        <dbReference type="ARBA" id="ARBA00023029"/>
    </source>
</evidence>
<evidence type="ECO:0000256" key="1">
    <source>
        <dbReference type="ARBA" id="ARBA00008263"/>
    </source>
</evidence>
<comment type="similarity">
    <text evidence="1">Belongs to the type II topoisomerase GyrA/ParC subunit family.</text>
</comment>
<dbReference type="Gene3D" id="1.10.268.10">
    <property type="entry name" value="Topoisomerase, domain 3"/>
    <property type="match status" value="1"/>
</dbReference>
<accession>A0AAE8C1E5</accession>
<dbReference type="GO" id="GO:0003677">
    <property type="term" value="F:DNA binding"/>
    <property type="evidence" value="ECO:0007669"/>
    <property type="project" value="UniProtKB-UniRule"/>
</dbReference>
<dbReference type="InterPro" id="IPR013757">
    <property type="entry name" value="Topo_IIA_A_a_sf"/>
</dbReference>
<dbReference type="PANTHER" id="PTHR43493">
    <property type="entry name" value="DNA GYRASE/TOPOISOMERASE SUBUNIT A"/>
    <property type="match status" value="1"/>
</dbReference>
<keyword evidence="8" id="KW-1185">Reference proteome</keyword>
<keyword evidence="4 5" id="KW-0413">Isomerase</keyword>
<dbReference type="Gene3D" id="3.30.1360.40">
    <property type="match status" value="1"/>
</dbReference>
<dbReference type="SMART" id="SM00434">
    <property type="entry name" value="TOP4c"/>
    <property type="match status" value="1"/>
</dbReference>
<keyword evidence="3 5" id="KW-0238">DNA-binding</keyword>
<dbReference type="GO" id="GO:0009330">
    <property type="term" value="C:DNA topoisomerase type II (double strand cut, ATP-hydrolyzing) complex"/>
    <property type="evidence" value="ECO:0007669"/>
    <property type="project" value="TreeGrafter"/>
</dbReference>
<dbReference type="Proteomes" id="UP000827974">
    <property type="component" value="Segment"/>
</dbReference>
<dbReference type="GO" id="GO:0006265">
    <property type="term" value="P:DNA topological change"/>
    <property type="evidence" value="ECO:0007669"/>
    <property type="project" value="UniProtKB-UniRule"/>
</dbReference>
<keyword evidence="2 5" id="KW-0799">Topoisomerase</keyword>
<feature type="domain" description="Topo IIA-type catalytic" evidence="6">
    <location>
        <begin position="96"/>
        <end position="554"/>
    </location>
</feature>
<dbReference type="Pfam" id="PF00521">
    <property type="entry name" value="DNA_topoisoIV"/>
    <property type="match status" value="1"/>
</dbReference>
<evidence type="ECO:0000256" key="5">
    <source>
        <dbReference type="PROSITE-ProRule" id="PRU01384"/>
    </source>
</evidence>
<dbReference type="InterPro" id="IPR013760">
    <property type="entry name" value="Topo_IIA-like_dom_sf"/>
</dbReference>
<evidence type="ECO:0000259" key="6">
    <source>
        <dbReference type="PROSITE" id="PS52040"/>
    </source>
</evidence>
<feature type="active site" description="O-(5'-phospho-DNA)-tyrosine intermediate" evidence="5">
    <location>
        <position position="180"/>
    </location>
</feature>
<evidence type="ECO:0000313" key="8">
    <source>
        <dbReference type="Proteomes" id="UP000827974"/>
    </source>
</evidence>
<dbReference type="EMBL" id="MZ443786">
    <property type="protein sequence ID" value="QZE59575.1"/>
    <property type="molecule type" value="Genomic_DNA"/>
</dbReference>
<evidence type="ECO:0000313" key="7">
    <source>
        <dbReference type="EMBL" id="QZE59575.1"/>
    </source>
</evidence>
<dbReference type="Gene3D" id="3.90.199.10">
    <property type="entry name" value="Topoisomerase II, domain 5"/>
    <property type="match status" value="1"/>
</dbReference>
<evidence type="ECO:0000256" key="3">
    <source>
        <dbReference type="ARBA" id="ARBA00023125"/>
    </source>
</evidence>
<dbReference type="PANTHER" id="PTHR43493:SF5">
    <property type="entry name" value="DNA GYRASE SUBUNIT A, CHLOROPLASTIC_MITOCHONDRIAL"/>
    <property type="match status" value="1"/>
</dbReference>
<dbReference type="InterPro" id="IPR050220">
    <property type="entry name" value="Type_II_DNA_Topoisomerases"/>
</dbReference>
<dbReference type="GO" id="GO:0005524">
    <property type="term" value="F:ATP binding"/>
    <property type="evidence" value="ECO:0007669"/>
    <property type="project" value="InterPro"/>
</dbReference>